<evidence type="ECO:0000313" key="3">
    <source>
        <dbReference type="Proteomes" id="UP000245410"/>
    </source>
</evidence>
<evidence type="ECO:0000313" key="2">
    <source>
        <dbReference type="EMBL" id="PWR10087.1"/>
    </source>
</evidence>
<protein>
    <submittedName>
        <fullName evidence="2">NAD(P)-dependent oxidoreductase</fullName>
    </submittedName>
</protein>
<dbReference type="InterPro" id="IPR036291">
    <property type="entry name" value="NAD(P)-bd_dom_sf"/>
</dbReference>
<dbReference type="PANTHER" id="PTHR47129">
    <property type="entry name" value="QUINONE OXIDOREDUCTASE 2"/>
    <property type="match status" value="1"/>
</dbReference>
<sequence>MSVLVLGATGALGRLLLPELRKRNLAAADVTAAGRNQQVLDALAAAGYRTVRVDLDDADQIRAAVAGHDQVVLISGNDPHRLRQHRAVIDAAAAAGVEHFHYTSGVRADDPSFALGADHKATEDAIKQSGLRFTILRNGWYIENYIQAMHGAAQTGVLTAAVGDGRVAPAGRRDFAEALAAVVTTDGHDDKTYSLTGDTDYSYADLADAMAEVLGKPVRYQPVSAEQYQAILTGAGLDEGTAGFLAALDGNMGAGIMAYAGDDLTRLIGHPTMSLAEGLSQ</sequence>
<proteinExistence type="predicted"/>
<dbReference type="CDD" id="cd05269">
    <property type="entry name" value="TMR_SDR_a"/>
    <property type="match status" value="1"/>
</dbReference>
<dbReference type="SUPFAM" id="SSF51735">
    <property type="entry name" value="NAD(P)-binding Rossmann-fold domains"/>
    <property type="match status" value="1"/>
</dbReference>
<dbReference type="InterPro" id="IPR052718">
    <property type="entry name" value="NmrA-type_oxidoreductase"/>
</dbReference>
<dbReference type="Pfam" id="PF13460">
    <property type="entry name" value="NAD_binding_10"/>
    <property type="match status" value="1"/>
</dbReference>
<organism evidence="2 3">
    <name type="scientific">Micromonospora acroterricola</name>
    <dbReference type="NCBI Taxonomy" id="2202421"/>
    <lineage>
        <taxon>Bacteria</taxon>
        <taxon>Bacillati</taxon>
        <taxon>Actinomycetota</taxon>
        <taxon>Actinomycetes</taxon>
        <taxon>Micromonosporales</taxon>
        <taxon>Micromonosporaceae</taxon>
        <taxon>Micromonospora</taxon>
    </lineage>
</organism>
<dbReference type="Proteomes" id="UP000245410">
    <property type="component" value="Unassembled WGS sequence"/>
</dbReference>
<dbReference type="PANTHER" id="PTHR47129:SF1">
    <property type="entry name" value="NMRA-LIKE DOMAIN-CONTAINING PROTEIN"/>
    <property type="match status" value="1"/>
</dbReference>
<dbReference type="OrthoDB" id="5510591at2"/>
<accession>A0A317D617</accession>
<name>A0A317D617_9ACTN</name>
<dbReference type="EMBL" id="QGKR01000163">
    <property type="protein sequence ID" value="PWR10087.1"/>
    <property type="molecule type" value="Genomic_DNA"/>
</dbReference>
<reference evidence="2 3" key="1">
    <citation type="submission" date="2018-05" db="EMBL/GenBank/DDBJ databases">
        <title>Micromonospora atacamensis sp. nov., a novel actinobacteria isolated from high altitude Atacama Desert soil.</title>
        <authorList>
            <person name="Carro L."/>
            <person name="Golinska P."/>
            <person name="Klenk H.-P."/>
            <person name="Goodfellow M."/>
        </authorList>
    </citation>
    <scope>NUCLEOTIDE SEQUENCE [LARGE SCALE GENOMIC DNA]</scope>
    <source>
        <strain evidence="2 3">5R2A7</strain>
    </source>
</reference>
<gene>
    <name evidence="2" type="ORF">DKT68_09995</name>
</gene>
<evidence type="ECO:0000259" key="1">
    <source>
        <dbReference type="Pfam" id="PF13460"/>
    </source>
</evidence>
<dbReference type="Gene3D" id="3.40.50.720">
    <property type="entry name" value="NAD(P)-binding Rossmann-like Domain"/>
    <property type="match status" value="1"/>
</dbReference>
<dbReference type="Gene3D" id="3.90.25.10">
    <property type="entry name" value="UDP-galactose 4-epimerase, domain 1"/>
    <property type="match status" value="1"/>
</dbReference>
<dbReference type="RefSeq" id="WP_109817143.1">
    <property type="nucleotide sequence ID" value="NZ_QGKR01000163.1"/>
</dbReference>
<dbReference type="InterPro" id="IPR016040">
    <property type="entry name" value="NAD(P)-bd_dom"/>
</dbReference>
<dbReference type="AlphaFoldDB" id="A0A317D617"/>
<feature type="domain" description="NAD(P)-binding" evidence="1">
    <location>
        <begin position="7"/>
        <end position="184"/>
    </location>
</feature>
<comment type="caution">
    <text evidence="2">The sequence shown here is derived from an EMBL/GenBank/DDBJ whole genome shotgun (WGS) entry which is preliminary data.</text>
</comment>
<keyword evidence="3" id="KW-1185">Reference proteome</keyword>